<gene>
    <name evidence="2" type="ORF">VB854_28530</name>
</gene>
<comment type="caution">
    <text evidence="2">The sequence shown here is derived from an EMBL/GenBank/DDBJ whole genome shotgun (WGS) entry which is preliminary data.</text>
</comment>
<name>A0ABU5U9U8_9CYAN</name>
<evidence type="ECO:0000259" key="1">
    <source>
        <dbReference type="Pfam" id="PF01935"/>
    </source>
</evidence>
<evidence type="ECO:0000313" key="2">
    <source>
        <dbReference type="EMBL" id="MEA5522883.1"/>
    </source>
</evidence>
<feature type="domain" description="Helicase HerA central" evidence="1">
    <location>
        <begin position="387"/>
        <end position="643"/>
    </location>
</feature>
<dbReference type="RefSeq" id="WP_323274515.1">
    <property type="nucleotide sequence ID" value="NZ_JAYGHT010000195.1"/>
</dbReference>
<proteinExistence type="predicted"/>
<dbReference type="InterPro" id="IPR008571">
    <property type="entry name" value="HerA-like"/>
</dbReference>
<dbReference type="Pfam" id="PF01935">
    <property type="entry name" value="DUF87"/>
    <property type="match status" value="1"/>
</dbReference>
<dbReference type="InterPro" id="IPR027417">
    <property type="entry name" value="P-loop_NTPase"/>
</dbReference>
<accession>A0ABU5U9U8</accession>
<protein>
    <submittedName>
        <fullName evidence="2">DUF87 domain-containing protein</fullName>
    </submittedName>
</protein>
<dbReference type="EMBL" id="JAYGHT010000195">
    <property type="protein sequence ID" value="MEA5522883.1"/>
    <property type="molecule type" value="Genomic_DNA"/>
</dbReference>
<dbReference type="Proteomes" id="UP001301728">
    <property type="component" value="Unassembled WGS sequence"/>
</dbReference>
<dbReference type="Gene3D" id="3.40.50.300">
    <property type="entry name" value="P-loop containing nucleotide triphosphate hydrolases"/>
    <property type="match status" value="2"/>
</dbReference>
<dbReference type="Gene3D" id="1.10.8.730">
    <property type="match status" value="1"/>
</dbReference>
<sequence>MSTLVYRVTHLPDLEKTEYHARYGDDPASRLSEMQGNFLYTLHNIANQYPLTCSLVYSYNPDEPNQDLKLAIFVRVNFEDTLENKDLEQIIRIFESSFWHDFYGVKQVSNSRILDLSWVQFIGFGIKQEEKIEPTVAPRKNAKGKIISPSYYYCIQPFEANEDNNLVGFVSQIESYQKRVVVEIAIKPTMLMETEQKSLETILRGLDSITSYESEESQISGERKDQPIDPIAKRTLDIFEDLREALLNRRLYEFSLRVLAEEEFTASLLLNEFWVESSEQPLYREIGIGKNDPRFVKAIQSVELGTIFPEAIWTDYWNSVADDSIWFKFRRLHRLFTVEEAQACFKVVIPDSVVVFSGIPKETDLKSAHSQDSILLGWQAGKSQNQALVPLDNLNKHVFICGVPGSGKTTAVLNLLFQLWTEHGIPFLVIEPAKTEYRAMLKCGYKEEKLKRDRNPTTSQYIKARNVENSIDKIQSDLLIYSLGNERVCPFRFNPFAFYGRTTLDEHISTLEACFKGALPLFGPMPALLAEAIEQVYAKLGWQPQDTADYGIKQQREFPTMQELYLEITEILDSKQYSSDIKSDLKTALEVRIGGLLRRSVGSMLNTRTSVPDIATLMAYPVILEMDSLNEEQANLMTMFILATLRQFARVTRKSGSPLKHITVIEEAHNIVGSNTQASGEEGASNPKAEATKYIVKMLAEMRALGEGMIIADQLPSAVSPEVIKNTNVKLAHRTVSGDDREILQQSMLLTGTQSEDLARSNPGDAYLFMEGTYKPVRIKEPNTKLIYGIEEPPTDEELVDCVRDKEFYQVAIAAKESLHRQKVSKYVRDVQNQLDKLTQKCSVAVSANKSLLQSFAVSFEADIIKQVTLMSEGLEELEQNLTAAIDSLDTQVEKLWNSLRLQGIYSDVLANQTIQSGQLQMQTFQQQLEQVKVDCLAKIDGLKKFDTGQASLLQKLFIQVKEYFADYSQQAEMLKESIEQYIAESAAISFYDALENIRMNFGKYFDEITEMIADLKEKKLPYLKERVLKLEDEVYEMSDQIGLLNEEINRAYQAKYQSNQ</sequence>
<keyword evidence="3" id="KW-1185">Reference proteome</keyword>
<dbReference type="InterPro" id="IPR002789">
    <property type="entry name" value="HerA_central"/>
</dbReference>
<organism evidence="2 3">
    <name type="scientific">Limnoraphis robusta CCNP1315</name>
    <dbReference type="NCBI Taxonomy" id="3110306"/>
    <lineage>
        <taxon>Bacteria</taxon>
        <taxon>Bacillati</taxon>
        <taxon>Cyanobacteriota</taxon>
        <taxon>Cyanophyceae</taxon>
        <taxon>Oscillatoriophycideae</taxon>
        <taxon>Oscillatoriales</taxon>
        <taxon>Sirenicapillariaceae</taxon>
        <taxon>Limnoraphis</taxon>
    </lineage>
</organism>
<dbReference type="PANTHER" id="PTHR42957">
    <property type="entry name" value="HELICASE MJ1565-RELATED"/>
    <property type="match status" value="1"/>
</dbReference>
<dbReference type="SUPFAM" id="SSF52540">
    <property type="entry name" value="P-loop containing nucleoside triphosphate hydrolases"/>
    <property type="match status" value="1"/>
</dbReference>
<evidence type="ECO:0000313" key="3">
    <source>
        <dbReference type="Proteomes" id="UP001301728"/>
    </source>
</evidence>
<reference evidence="2 3" key="1">
    <citation type="submission" date="2023-12" db="EMBL/GenBank/DDBJ databases">
        <title>Baltic Sea Cyanobacteria.</title>
        <authorList>
            <person name="Delbaje E."/>
            <person name="Fewer D.P."/>
            <person name="Shishido T.K."/>
        </authorList>
    </citation>
    <scope>NUCLEOTIDE SEQUENCE [LARGE SCALE GENOMIC DNA]</scope>
    <source>
        <strain evidence="2 3">CCNP 1315</strain>
    </source>
</reference>
<dbReference type="PANTHER" id="PTHR42957:SF1">
    <property type="entry name" value="HELICASE MJ1565-RELATED"/>
    <property type="match status" value="1"/>
</dbReference>